<keyword evidence="2" id="KW-0560">Oxidoreductase</keyword>
<dbReference type="InterPro" id="IPR011008">
    <property type="entry name" value="Dimeric_a/b-barrel"/>
</dbReference>
<evidence type="ECO:0000313" key="2">
    <source>
        <dbReference type="EMBL" id="MBB3916210.1"/>
    </source>
</evidence>
<sequence length="108" mass="12704">MAELTNVAYFTAKPGRSQDLGAELLQLVTPSRNEEGCLRYEIHQSNDVPDVWMVLEDWRHASDFKLHMSRNYVEAFMAKVPDLCVEDVKIRGYQQQSPQVYYRKEYMK</sequence>
<dbReference type="PROSITE" id="PS51725">
    <property type="entry name" value="ABM"/>
    <property type="match status" value="1"/>
</dbReference>
<comment type="caution">
    <text evidence="2">The sequence shown here is derived from an EMBL/GenBank/DDBJ whole genome shotgun (WGS) entry which is preliminary data.</text>
</comment>
<dbReference type="PANTHER" id="PTHR33336">
    <property type="entry name" value="QUINOL MONOOXYGENASE YGIN-RELATED"/>
    <property type="match status" value="1"/>
</dbReference>
<dbReference type="RefSeq" id="WP_126828362.1">
    <property type="nucleotide sequence ID" value="NZ_JACIDG010000008.1"/>
</dbReference>
<dbReference type="InterPro" id="IPR050744">
    <property type="entry name" value="AI-2_Isomerase_LsrG"/>
</dbReference>
<organism evidence="2 5">
    <name type="scientific">Rhizobium fabae</name>
    <dbReference type="NCBI Taxonomy" id="573179"/>
    <lineage>
        <taxon>Bacteria</taxon>
        <taxon>Pseudomonadati</taxon>
        <taxon>Pseudomonadota</taxon>
        <taxon>Alphaproteobacteria</taxon>
        <taxon>Hyphomicrobiales</taxon>
        <taxon>Rhizobiaceae</taxon>
        <taxon>Rhizobium/Agrobacterium group</taxon>
        <taxon>Rhizobium</taxon>
    </lineage>
</organism>
<keyword evidence="4" id="KW-1185">Reference proteome</keyword>
<dbReference type="EMBL" id="RJJU01000010">
    <property type="protein sequence ID" value="RUM11200.1"/>
    <property type="molecule type" value="Genomic_DNA"/>
</dbReference>
<reference evidence="2 5" key="2">
    <citation type="submission" date="2020-08" db="EMBL/GenBank/DDBJ databases">
        <title>Genomic Encyclopedia of Type Strains, Phase IV (KMG-IV): sequencing the most valuable type-strain genomes for metagenomic binning, comparative biology and taxonomic classification.</title>
        <authorList>
            <person name="Goeker M."/>
        </authorList>
    </citation>
    <scope>NUCLEOTIDE SEQUENCE [LARGE SCALE GENOMIC DNA]</scope>
    <source>
        <strain evidence="2 5">DSM 19331</strain>
    </source>
</reference>
<evidence type="ECO:0000313" key="4">
    <source>
        <dbReference type="Proteomes" id="UP000272004"/>
    </source>
</evidence>
<name>A0A7W6B5Z8_9HYPH</name>
<accession>A0A7W6B5Z8</accession>
<dbReference type="Gene3D" id="3.30.70.100">
    <property type="match status" value="1"/>
</dbReference>
<dbReference type="AlphaFoldDB" id="A0A7W6B5Z8"/>
<evidence type="ECO:0000313" key="5">
    <source>
        <dbReference type="Proteomes" id="UP000545490"/>
    </source>
</evidence>
<dbReference type="InterPro" id="IPR007138">
    <property type="entry name" value="ABM_dom"/>
</dbReference>
<evidence type="ECO:0000259" key="1">
    <source>
        <dbReference type="PROSITE" id="PS51725"/>
    </source>
</evidence>
<evidence type="ECO:0000313" key="3">
    <source>
        <dbReference type="EMBL" id="RUM11200.1"/>
    </source>
</evidence>
<dbReference type="PANTHER" id="PTHR33336:SF3">
    <property type="entry name" value="ABM DOMAIN-CONTAINING PROTEIN"/>
    <property type="match status" value="1"/>
</dbReference>
<dbReference type="Proteomes" id="UP000545490">
    <property type="component" value="Unassembled WGS sequence"/>
</dbReference>
<dbReference type="Pfam" id="PF03992">
    <property type="entry name" value="ABM"/>
    <property type="match status" value="1"/>
</dbReference>
<reference evidence="3 4" key="1">
    <citation type="submission" date="2018-11" db="EMBL/GenBank/DDBJ databases">
        <authorList>
            <person name="Huo Y."/>
        </authorList>
    </citation>
    <scope>NUCLEOTIDE SEQUENCE [LARGE SCALE GENOMIC DNA]</scope>
    <source>
        <strain evidence="3 4">CCBAU 33202</strain>
    </source>
</reference>
<gene>
    <name evidence="3" type="ORF">EFB14_20290</name>
    <name evidence="2" type="ORF">GGQ65_003510</name>
</gene>
<protein>
    <submittedName>
        <fullName evidence="3">Antibiotic biosynthesis monooxygenase</fullName>
    </submittedName>
    <submittedName>
        <fullName evidence="2">Quinol monooxygenase YgiN</fullName>
    </submittedName>
</protein>
<feature type="domain" description="ABM" evidence="1">
    <location>
        <begin position="4"/>
        <end position="94"/>
    </location>
</feature>
<dbReference type="SUPFAM" id="SSF54909">
    <property type="entry name" value="Dimeric alpha+beta barrel"/>
    <property type="match status" value="1"/>
</dbReference>
<dbReference type="EMBL" id="JACIDG010000008">
    <property type="protein sequence ID" value="MBB3916210.1"/>
    <property type="molecule type" value="Genomic_DNA"/>
</dbReference>
<dbReference type="GO" id="GO:0004497">
    <property type="term" value="F:monooxygenase activity"/>
    <property type="evidence" value="ECO:0007669"/>
    <property type="project" value="UniProtKB-KW"/>
</dbReference>
<dbReference type="Proteomes" id="UP000272004">
    <property type="component" value="Unassembled WGS sequence"/>
</dbReference>
<proteinExistence type="predicted"/>
<keyword evidence="2" id="KW-0503">Monooxygenase</keyword>